<proteinExistence type="predicted"/>
<dbReference type="InterPro" id="IPR052030">
    <property type="entry name" value="Peptidase_M20/M20A_hydrolases"/>
</dbReference>
<dbReference type="Pfam" id="PF01546">
    <property type="entry name" value="Peptidase_M20"/>
    <property type="match status" value="1"/>
</dbReference>
<dbReference type="EMBL" id="DXBY01000155">
    <property type="protein sequence ID" value="HIZ35950.1"/>
    <property type="molecule type" value="Genomic_DNA"/>
</dbReference>
<feature type="domain" description="Peptidase M20 dimerisation" evidence="2">
    <location>
        <begin position="217"/>
        <end position="310"/>
    </location>
</feature>
<sequence>MKEDLVRLRREIHRHAELPFLEIATAALILRELDGLPVRIRTGSDAMRRDQVVDYPSAEKVMEAADAARTAGADEQTVASLAQDGTAVIVDLPGNRPGPTWALRFDIDGLPIIESDVEEHAPAREGFASRTEAMHACGHDGHTAIGLVLIRRLIDGDFPGHVRVLFQPAEEGCRGAAAMIPAGAVDGVDRFLALHLGHALPTGLAVGTGVDVQATVKYRVRFTGVEAHAAGSPQEGRNAIAAAATSILHILALPRSGRATTNANVGVIEGGTASNIVPSSCQFVGEVRSDDGATCADLIERVRGIVDGAARIWDVQARLEVIAESTTLESDDELIDEVVAAGRRLFGDGGVQRTAPMNASDDATIFAREVQRRGGLATYVMVGGANQYPHHHPRFDIDEECLVPAVRWLEEIIRSPEDPDPDG</sequence>
<name>A0A9D2EEI9_9MICO</name>
<accession>A0A9D2EEI9</accession>
<dbReference type="NCBIfam" id="TIGR01891">
    <property type="entry name" value="amidohydrolases"/>
    <property type="match status" value="1"/>
</dbReference>
<dbReference type="Gene3D" id="3.40.630.10">
    <property type="entry name" value="Zn peptidases"/>
    <property type="match status" value="2"/>
</dbReference>
<dbReference type="PIRSF" id="PIRSF005962">
    <property type="entry name" value="Pept_M20D_amidohydro"/>
    <property type="match status" value="1"/>
</dbReference>
<dbReference type="GO" id="GO:0016805">
    <property type="term" value="F:dipeptidase activity"/>
    <property type="evidence" value="ECO:0007669"/>
    <property type="project" value="TreeGrafter"/>
</dbReference>
<dbReference type="GO" id="GO:0071713">
    <property type="term" value="F:para-aminobenzoyl-glutamate hydrolase activity"/>
    <property type="evidence" value="ECO:0007669"/>
    <property type="project" value="TreeGrafter"/>
</dbReference>
<evidence type="ECO:0000256" key="1">
    <source>
        <dbReference type="PIRSR" id="PIRSR005962-1"/>
    </source>
</evidence>
<dbReference type="PANTHER" id="PTHR30575:SF3">
    <property type="entry name" value="PEPTIDASE M20 DIMERISATION DOMAIN-CONTAINING PROTEIN"/>
    <property type="match status" value="1"/>
</dbReference>
<dbReference type="InterPro" id="IPR036264">
    <property type="entry name" value="Bact_exopeptidase_dim_dom"/>
</dbReference>
<dbReference type="Pfam" id="PF07687">
    <property type="entry name" value="M20_dimer"/>
    <property type="match status" value="1"/>
</dbReference>
<dbReference type="SUPFAM" id="SSF53187">
    <property type="entry name" value="Zn-dependent exopeptidases"/>
    <property type="match status" value="1"/>
</dbReference>
<feature type="binding site" evidence="1">
    <location>
        <position position="171"/>
    </location>
    <ligand>
        <name>Mn(2+)</name>
        <dbReference type="ChEBI" id="CHEBI:29035"/>
        <label>2</label>
    </ligand>
</feature>
<reference evidence="3" key="1">
    <citation type="journal article" date="2021" name="PeerJ">
        <title>Extensive microbial diversity within the chicken gut microbiome revealed by metagenomics and culture.</title>
        <authorList>
            <person name="Gilroy R."/>
            <person name="Ravi A."/>
            <person name="Getino M."/>
            <person name="Pursley I."/>
            <person name="Horton D.L."/>
            <person name="Alikhan N.F."/>
            <person name="Baker D."/>
            <person name="Gharbi K."/>
            <person name="Hall N."/>
            <person name="Watson M."/>
            <person name="Adriaenssens E.M."/>
            <person name="Foster-Nyarko E."/>
            <person name="Jarju S."/>
            <person name="Secka A."/>
            <person name="Antonio M."/>
            <person name="Oren A."/>
            <person name="Chaudhuri R.R."/>
            <person name="La Ragione R."/>
            <person name="Hildebrand F."/>
            <person name="Pallen M.J."/>
        </authorList>
    </citation>
    <scope>NUCLEOTIDE SEQUENCE</scope>
    <source>
        <strain evidence="3">ChiGjej4B4-7305</strain>
    </source>
</reference>
<dbReference type="Proteomes" id="UP000824037">
    <property type="component" value="Unassembled WGS sequence"/>
</dbReference>
<gene>
    <name evidence="3" type="ORF">H9815_09240</name>
</gene>
<comment type="caution">
    <text evidence="3">The sequence shown here is derived from an EMBL/GenBank/DDBJ whole genome shotgun (WGS) entry which is preliminary data.</text>
</comment>
<dbReference type="AlphaFoldDB" id="A0A9D2EEI9"/>
<organism evidence="3 4">
    <name type="scientific">Candidatus Ruania gallistercoris</name>
    <dbReference type="NCBI Taxonomy" id="2838746"/>
    <lineage>
        <taxon>Bacteria</taxon>
        <taxon>Bacillati</taxon>
        <taxon>Actinomycetota</taxon>
        <taxon>Actinomycetes</taxon>
        <taxon>Micrococcales</taxon>
        <taxon>Ruaniaceae</taxon>
        <taxon>Ruania</taxon>
    </lineage>
</organism>
<dbReference type="GO" id="GO:0046657">
    <property type="term" value="P:folic acid catabolic process"/>
    <property type="evidence" value="ECO:0007669"/>
    <property type="project" value="TreeGrafter"/>
</dbReference>
<dbReference type="InterPro" id="IPR011650">
    <property type="entry name" value="Peptidase_M20_dimer"/>
</dbReference>
<dbReference type="InterPro" id="IPR017439">
    <property type="entry name" value="Amidohydrolase"/>
</dbReference>
<evidence type="ECO:0000313" key="4">
    <source>
        <dbReference type="Proteomes" id="UP000824037"/>
    </source>
</evidence>
<keyword evidence="1" id="KW-0464">Manganese</keyword>
<evidence type="ECO:0000259" key="2">
    <source>
        <dbReference type="Pfam" id="PF07687"/>
    </source>
</evidence>
<feature type="binding site" evidence="1">
    <location>
        <position position="137"/>
    </location>
    <ligand>
        <name>Mn(2+)</name>
        <dbReference type="ChEBI" id="CHEBI:29035"/>
        <label>2</label>
    </ligand>
</feature>
<protein>
    <submittedName>
        <fullName evidence="3">Amidohydrolase</fullName>
    </submittedName>
</protein>
<feature type="binding site" evidence="1">
    <location>
        <position position="139"/>
    </location>
    <ligand>
        <name>Mn(2+)</name>
        <dbReference type="ChEBI" id="CHEBI:29035"/>
        <label>2</label>
    </ligand>
</feature>
<dbReference type="GO" id="GO:0005737">
    <property type="term" value="C:cytoplasm"/>
    <property type="evidence" value="ECO:0007669"/>
    <property type="project" value="TreeGrafter"/>
</dbReference>
<keyword evidence="1" id="KW-0479">Metal-binding</keyword>
<feature type="binding site" evidence="1">
    <location>
        <position position="391"/>
    </location>
    <ligand>
        <name>Mn(2+)</name>
        <dbReference type="ChEBI" id="CHEBI:29035"/>
        <label>2</label>
    </ligand>
</feature>
<reference evidence="3" key="2">
    <citation type="submission" date="2021-04" db="EMBL/GenBank/DDBJ databases">
        <authorList>
            <person name="Gilroy R."/>
        </authorList>
    </citation>
    <scope>NUCLEOTIDE SEQUENCE</scope>
    <source>
        <strain evidence="3">ChiGjej4B4-7305</strain>
    </source>
</reference>
<feature type="binding site" evidence="1">
    <location>
        <position position="195"/>
    </location>
    <ligand>
        <name>Mn(2+)</name>
        <dbReference type="ChEBI" id="CHEBI:29035"/>
        <label>2</label>
    </ligand>
</feature>
<dbReference type="PANTHER" id="PTHR30575">
    <property type="entry name" value="PEPTIDASE M20"/>
    <property type="match status" value="1"/>
</dbReference>
<dbReference type="InterPro" id="IPR002933">
    <property type="entry name" value="Peptidase_M20"/>
</dbReference>
<dbReference type="SUPFAM" id="SSF55031">
    <property type="entry name" value="Bacterial exopeptidase dimerisation domain"/>
    <property type="match status" value="1"/>
</dbReference>
<evidence type="ECO:0000313" key="3">
    <source>
        <dbReference type="EMBL" id="HIZ35950.1"/>
    </source>
</evidence>
<comment type="cofactor">
    <cofactor evidence="1">
        <name>Mn(2+)</name>
        <dbReference type="ChEBI" id="CHEBI:29035"/>
    </cofactor>
    <text evidence="1">The Mn(2+) ion enhances activity.</text>
</comment>
<dbReference type="GO" id="GO:0046872">
    <property type="term" value="F:metal ion binding"/>
    <property type="evidence" value="ECO:0007669"/>
    <property type="project" value="UniProtKB-KW"/>
</dbReference>